<evidence type="ECO:0000313" key="1">
    <source>
        <dbReference type="EMBL" id="PMR70428.1"/>
    </source>
</evidence>
<sequence length="116" mass="13060">MRIICDPSLGRFLDGIALSGIIHYLFPDMLDVLLHECWMFSNLSVKQFSRIIMTRDEGHKALDHTKEKVMHAKARLLPALLALGLLLFPSAWAESLPTAEQESAGFMVASWTENAY</sequence>
<accession>A0A2N7TQQ0</accession>
<comment type="caution">
    <text evidence="1">The sequence shown here is derived from an EMBL/GenBank/DDBJ whole genome shotgun (WGS) entry which is preliminary data.</text>
</comment>
<dbReference type="RefSeq" id="WP_110286051.1">
    <property type="nucleotide sequence ID" value="NZ_PDOH01000018.1"/>
</dbReference>
<organism evidence="1 2">
    <name type="scientific">Halomonas heilongjiangensis</name>
    <dbReference type="NCBI Taxonomy" id="1387883"/>
    <lineage>
        <taxon>Bacteria</taxon>
        <taxon>Pseudomonadati</taxon>
        <taxon>Pseudomonadota</taxon>
        <taxon>Gammaproteobacteria</taxon>
        <taxon>Oceanospirillales</taxon>
        <taxon>Halomonadaceae</taxon>
        <taxon>Halomonas</taxon>
    </lineage>
</organism>
<dbReference type="AlphaFoldDB" id="A0A2N7TQQ0"/>
<proteinExistence type="predicted"/>
<gene>
    <name evidence="1" type="ORF">C1H66_06675</name>
</gene>
<name>A0A2N7TQQ0_9GAMM</name>
<protein>
    <submittedName>
        <fullName evidence="1">Uncharacterized protein</fullName>
    </submittedName>
</protein>
<keyword evidence="2" id="KW-1185">Reference proteome</keyword>
<evidence type="ECO:0000313" key="2">
    <source>
        <dbReference type="Proteomes" id="UP000235346"/>
    </source>
</evidence>
<reference evidence="1 2" key="1">
    <citation type="submission" date="2018-01" db="EMBL/GenBank/DDBJ databases">
        <title>Halomonas endophytica sp. nov., isolated from storage liquid in the stems of Populus euphratica.</title>
        <authorList>
            <person name="Chen C."/>
        </authorList>
    </citation>
    <scope>NUCLEOTIDE SEQUENCE [LARGE SCALE GENOMIC DNA]</scope>
    <source>
        <strain evidence="1 2">DSM 26881</strain>
    </source>
</reference>
<dbReference type="EMBL" id="PNRE01000031">
    <property type="protein sequence ID" value="PMR70428.1"/>
    <property type="molecule type" value="Genomic_DNA"/>
</dbReference>
<dbReference type="Proteomes" id="UP000235346">
    <property type="component" value="Unassembled WGS sequence"/>
</dbReference>